<accession>A0A366I3U6</accession>
<feature type="region of interest" description="Disordered" evidence="1">
    <location>
        <begin position="33"/>
        <end position="57"/>
    </location>
</feature>
<dbReference type="InterPro" id="IPR024370">
    <property type="entry name" value="PBP_domain"/>
</dbReference>
<dbReference type="PROSITE" id="PS51257">
    <property type="entry name" value="PROKAR_LIPOPROTEIN"/>
    <property type="match status" value="1"/>
</dbReference>
<reference evidence="4 5" key="1">
    <citation type="submission" date="2018-06" db="EMBL/GenBank/DDBJ databases">
        <title>Genomic Encyclopedia of Type Strains, Phase IV (KMG-IV): sequencing the most valuable type-strain genomes for metagenomic binning, comparative biology and taxonomic classification.</title>
        <authorList>
            <person name="Goeker M."/>
        </authorList>
    </citation>
    <scope>NUCLEOTIDE SEQUENCE [LARGE SCALE GENOMIC DNA]</scope>
    <source>
        <strain evidence="4 5">DSM 22112</strain>
    </source>
</reference>
<feature type="domain" description="PBP" evidence="3">
    <location>
        <begin position="53"/>
        <end position="278"/>
    </location>
</feature>
<evidence type="ECO:0000313" key="4">
    <source>
        <dbReference type="EMBL" id="RBP62621.1"/>
    </source>
</evidence>
<dbReference type="OrthoDB" id="186379at2"/>
<feature type="chain" id="PRO_5038705751" evidence="2">
    <location>
        <begin position="27"/>
        <end position="303"/>
    </location>
</feature>
<dbReference type="Pfam" id="PF12849">
    <property type="entry name" value="PBP_like_2"/>
    <property type="match status" value="1"/>
</dbReference>
<sequence length="303" mass="33384">MFIKKSWISKLSILLLISLLIFSFTACSNKANETTEEPKQVTEENNTPEDNTAGDKEITLATTTSVNDSGLMDYLTPMFEKETGYTLDVVSQGTGQALQTGRDGNADVLLIHAKADEEKFVEEGYGLERVEIMYNYFVIVGPSDNPAKIAEGDTAADGFKKIADTKSTFVSRGDESGTHKKELKIWEANSIKPEGDWYMSAGKGMGDVLQMASEEGAYTITDKATYLSMKDKLELDIIVGESDDLMNQYTVIQANPDKLEGINKEGADAYLKWITSDEVLAKIGEFGKEEYGDALFSINYQGK</sequence>
<evidence type="ECO:0000256" key="2">
    <source>
        <dbReference type="SAM" id="SignalP"/>
    </source>
</evidence>
<dbReference type="Proteomes" id="UP000253490">
    <property type="component" value="Unassembled WGS sequence"/>
</dbReference>
<dbReference type="InterPro" id="IPR052738">
    <property type="entry name" value="ABC-Tungstate_binding"/>
</dbReference>
<dbReference type="RefSeq" id="WP_113920941.1">
    <property type="nucleotide sequence ID" value="NZ_QNRX01000011.1"/>
</dbReference>
<dbReference type="PANTHER" id="PTHR37945">
    <property type="entry name" value="EXTRACELLULAR TUNGSTATE BINDING PROTEIN"/>
    <property type="match status" value="1"/>
</dbReference>
<dbReference type="PANTHER" id="PTHR37945:SF1">
    <property type="entry name" value="EXTRACELLULAR TUNGSTATE BINDING PROTEIN"/>
    <property type="match status" value="1"/>
</dbReference>
<organism evidence="4 5">
    <name type="scientific">Alkalibaculum bacchi</name>
    <dbReference type="NCBI Taxonomy" id="645887"/>
    <lineage>
        <taxon>Bacteria</taxon>
        <taxon>Bacillati</taxon>
        <taxon>Bacillota</taxon>
        <taxon>Clostridia</taxon>
        <taxon>Eubacteriales</taxon>
        <taxon>Eubacteriaceae</taxon>
        <taxon>Alkalibaculum</taxon>
    </lineage>
</organism>
<keyword evidence="5" id="KW-1185">Reference proteome</keyword>
<dbReference type="EMBL" id="QNRX01000011">
    <property type="protein sequence ID" value="RBP62621.1"/>
    <property type="molecule type" value="Genomic_DNA"/>
</dbReference>
<keyword evidence="2" id="KW-0732">Signal</keyword>
<dbReference type="SUPFAM" id="SSF53850">
    <property type="entry name" value="Periplasmic binding protein-like II"/>
    <property type="match status" value="1"/>
</dbReference>
<evidence type="ECO:0000313" key="5">
    <source>
        <dbReference type="Proteomes" id="UP000253490"/>
    </source>
</evidence>
<comment type="caution">
    <text evidence="4">The sequence shown here is derived from an EMBL/GenBank/DDBJ whole genome shotgun (WGS) entry which is preliminary data.</text>
</comment>
<protein>
    <submittedName>
        <fullName evidence="4">Tungstate transport system substrate-binding protein</fullName>
    </submittedName>
</protein>
<dbReference type="Gene3D" id="3.40.190.10">
    <property type="entry name" value="Periplasmic binding protein-like II"/>
    <property type="match status" value="2"/>
</dbReference>
<dbReference type="AlphaFoldDB" id="A0A366I3U6"/>
<evidence type="ECO:0000256" key="1">
    <source>
        <dbReference type="SAM" id="MobiDB-lite"/>
    </source>
</evidence>
<evidence type="ECO:0000259" key="3">
    <source>
        <dbReference type="Pfam" id="PF12849"/>
    </source>
</evidence>
<gene>
    <name evidence="4" type="ORF">DES36_11153</name>
</gene>
<proteinExistence type="predicted"/>
<name>A0A366I3U6_9FIRM</name>
<feature type="signal peptide" evidence="2">
    <location>
        <begin position="1"/>
        <end position="26"/>
    </location>
</feature>